<feature type="domain" description="GGDEF" evidence="5">
    <location>
        <begin position="205"/>
        <end position="324"/>
    </location>
</feature>
<dbReference type="PANTHER" id="PTHR45138">
    <property type="entry name" value="REGULATORY COMPONENTS OF SENSORY TRANSDUCTION SYSTEM"/>
    <property type="match status" value="1"/>
</dbReference>
<proteinExistence type="predicted"/>
<name>A0ABW2EXS6_9GAMM</name>
<dbReference type="SUPFAM" id="SSF55073">
    <property type="entry name" value="Nucleotide cyclase"/>
    <property type="match status" value="1"/>
</dbReference>
<dbReference type="Pfam" id="PF00990">
    <property type="entry name" value="GGDEF"/>
    <property type="match status" value="1"/>
</dbReference>
<dbReference type="SUPFAM" id="SSF55785">
    <property type="entry name" value="PYP-like sensor domain (PAS domain)"/>
    <property type="match status" value="1"/>
</dbReference>
<evidence type="ECO:0000259" key="4">
    <source>
        <dbReference type="PROSITE" id="PS50113"/>
    </source>
</evidence>
<evidence type="ECO:0000256" key="2">
    <source>
        <dbReference type="ARBA" id="ARBA00034247"/>
    </source>
</evidence>
<dbReference type="PANTHER" id="PTHR45138:SF9">
    <property type="entry name" value="DIGUANYLATE CYCLASE DGCM-RELATED"/>
    <property type="match status" value="1"/>
</dbReference>
<keyword evidence="3" id="KW-0175">Coiled coil</keyword>
<evidence type="ECO:0000313" key="7">
    <source>
        <dbReference type="Proteomes" id="UP001596411"/>
    </source>
</evidence>
<dbReference type="Gene3D" id="3.30.450.20">
    <property type="entry name" value="PAS domain"/>
    <property type="match status" value="1"/>
</dbReference>
<feature type="coiled-coil region" evidence="3">
    <location>
        <begin position="136"/>
        <end position="163"/>
    </location>
</feature>
<dbReference type="Pfam" id="PF08448">
    <property type="entry name" value="PAS_4"/>
    <property type="match status" value="1"/>
</dbReference>
<dbReference type="InterPro" id="IPR029787">
    <property type="entry name" value="Nucleotide_cyclase"/>
</dbReference>
<dbReference type="InterPro" id="IPR000160">
    <property type="entry name" value="GGDEF_dom"/>
</dbReference>
<evidence type="ECO:0000256" key="3">
    <source>
        <dbReference type="SAM" id="Coils"/>
    </source>
</evidence>
<dbReference type="SMART" id="SM00267">
    <property type="entry name" value="GGDEF"/>
    <property type="match status" value="1"/>
</dbReference>
<dbReference type="PROSITE" id="PS50113">
    <property type="entry name" value="PAC"/>
    <property type="match status" value="1"/>
</dbReference>
<gene>
    <name evidence="6" type="ORF">ACFQH5_14680</name>
</gene>
<comment type="caution">
    <text evidence="6">The sequence shown here is derived from an EMBL/GenBank/DDBJ whole genome shotgun (WGS) entry which is preliminary data.</text>
</comment>
<comment type="catalytic activity">
    <reaction evidence="2">
        <text>2 GTP = 3',3'-c-di-GMP + 2 diphosphate</text>
        <dbReference type="Rhea" id="RHEA:24898"/>
        <dbReference type="ChEBI" id="CHEBI:33019"/>
        <dbReference type="ChEBI" id="CHEBI:37565"/>
        <dbReference type="ChEBI" id="CHEBI:58805"/>
        <dbReference type="EC" id="2.7.7.65"/>
    </reaction>
</comment>
<dbReference type="InterPro" id="IPR000700">
    <property type="entry name" value="PAS-assoc_C"/>
</dbReference>
<evidence type="ECO:0000313" key="6">
    <source>
        <dbReference type="EMBL" id="MFC7090797.1"/>
    </source>
</evidence>
<reference evidence="7" key="1">
    <citation type="journal article" date="2019" name="Int. J. Syst. Evol. Microbiol.">
        <title>The Global Catalogue of Microorganisms (GCM) 10K type strain sequencing project: providing services to taxonomists for standard genome sequencing and annotation.</title>
        <authorList>
            <consortium name="The Broad Institute Genomics Platform"/>
            <consortium name="The Broad Institute Genome Sequencing Center for Infectious Disease"/>
            <person name="Wu L."/>
            <person name="Ma J."/>
        </authorList>
    </citation>
    <scope>NUCLEOTIDE SEQUENCE [LARGE SCALE GENOMIC DNA]</scope>
    <source>
        <strain evidence="7">CGMCC 1.13666</strain>
    </source>
</reference>
<sequence>MSHQPPPLVFQDMLTHHQDRALLQELWEHFPEHMFLIRVESPQRFVVEAVNPAQQTTIGYPCVGLTIEELLPDAEQARSVTDHYRDCLACDHPLRYEEIGHFHEESGEPLHWLTLLVPLHDDQGRTTHLFGISQNVTELRLARQALEAQNARLEALVAERTAELQASNARLEALASRDELTGIANRRQLITLSEHAMQRARRQHTPLALLILDIDGFKAINDTRGHLAGDAILREVAQTLADTLRESDLLGRFGGDEFVAVLPDTRAEDARHLAERLRGAVTQRCGCTLGLGIADFTPHDDFASLVERADRALLRAKRARGASR</sequence>
<keyword evidence="7" id="KW-1185">Reference proteome</keyword>
<dbReference type="InterPro" id="IPR013656">
    <property type="entry name" value="PAS_4"/>
</dbReference>
<dbReference type="Proteomes" id="UP001596411">
    <property type="component" value="Unassembled WGS sequence"/>
</dbReference>
<dbReference type="EC" id="2.7.7.65" evidence="1"/>
<protein>
    <recommendedName>
        <fullName evidence="1">diguanylate cyclase</fullName>
        <ecNumber evidence="1">2.7.7.65</ecNumber>
    </recommendedName>
</protein>
<dbReference type="NCBIfam" id="TIGR00254">
    <property type="entry name" value="GGDEF"/>
    <property type="match status" value="1"/>
</dbReference>
<evidence type="ECO:0000256" key="1">
    <source>
        <dbReference type="ARBA" id="ARBA00012528"/>
    </source>
</evidence>
<dbReference type="Gene3D" id="3.30.70.270">
    <property type="match status" value="1"/>
</dbReference>
<feature type="domain" description="PAC" evidence="4">
    <location>
        <begin position="95"/>
        <end position="148"/>
    </location>
</feature>
<keyword evidence="6" id="KW-0808">Transferase</keyword>
<dbReference type="InterPro" id="IPR050469">
    <property type="entry name" value="Diguanylate_Cyclase"/>
</dbReference>
<organism evidence="6 7">
    <name type="scientific">Halomonas salifodinae</name>
    <dbReference type="NCBI Taxonomy" id="438745"/>
    <lineage>
        <taxon>Bacteria</taxon>
        <taxon>Pseudomonadati</taxon>
        <taxon>Pseudomonadota</taxon>
        <taxon>Gammaproteobacteria</taxon>
        <taxon>Oceanospirillales</taxon>
        <taxon>Halomonadaceae</taxon>
        <taxon>Halomonas</taxon>
    </lineage>
</organism>
<accession>A0ABW2EXS6</accession>
<evidence type="ECO:0000259" key="5">
    <source>
        <dbReference type="PROSITE" id="PS50887"/>
    </source>
</evidence>
<keyword evidence="6" id="KW-0548">Nucleotidyltransferase</keyword>
<dbReference type="EMBL" id="JBHSZP010000028">
    <property type="protein sequence ID" value="MFC7090797.1"/>
    <property type="molecule type" value="Genomic_DNA"/>
</dbReference>
<dbReference type="CDD" id="cd01949">
    <property type="entry name" value="GGDEF"/>
    <property type="match status" value="1"/>
</dbReference>
<dbReference type="InterPro" id="IPR043128">
    <property type="entry name" value="Rev_trsase/Diguanyl_cyclase"/>
</dbReference>
<dbReference type="GO" id="GO:0052621">
    <property type="term" value="F:diguanylate cyclase activity"/>
    <property type="evidence" value="ECO:0007669"/>
    <property type="project" value="UniProtKB-EC"/>
</dbReference>
<dbReference type="PROSITE" id="PS50887">
    <property type="entry name" value="GGDEF"/>
    <property type="match status" value="1"/>
</dbReference>
<dbReference type="RefSeq" id="WP_346063315.1">
    <property type="nucleotide sequence ID" value="NZ_BAAADR010000017.1"/>
</dbReference>
<dbReference type="InterPro" id="IPR035965">
    <property type="entry name" value="PAS-like_dom_sf"/>
</dbReference>